<accession>A0ABS6T622</accession>
<dbReference type="InterPro" id="IPR016066">
    <property type="entry name" value="A-D-PHexomutase_CS"/>
</dbReference>
<feature type="domain" description="Alpha-D-phosphohexomutase C-terminal" evidence="7">
    <location>
        <begin position="377"/>
        <end position="448"/>
    </location>
</feature>
<feature type="domain" description="Alpha-D-phosphohexomutase alpha/beta/alpha" evidence="8">
    <location>
        <begin position="7"/>
        <end position="131"/>
    </location>
</feature>
<evidence type="ECO:0000256" key="4">
    <source>
        <dbReference type="ARBA" id="ARBA00022842"/>
    </source>
</evidence>
<name>A0ABS6T622_9RHOB</name>
<keyword evidence="3 6" id="KW-0479">Metal-binding</keyword>
<keyword evidence="12" id="KW-1185">Reference proteome</keyword>
<evidence type="ECO:0000256" key="6">
    <source>
        <dbReference type="RuleBase" id="RU004326"/>
    </source>
</evidence>
<evidence type="ECO:0000256" key="2">
    <source>
        <dbReference type="ARBA" id="ARBA00022553"/>
    </source>
</evidence>
<evidence type="ECO:0000256" key="5">
    <source>
        <dbReference type="ARBA" id="ARBA00023235"/>
    </source>
</evidence>
<comment type="similarity">
    <text evidence="6">Belongs to the phosphohexose mutase family.</text>
</comment>
<proteinExistence type="inferred from homology"/>
<evidence type="ECO:0000259" key="10">
    <source>
        <dbReference type="Pfam" id="PF02880"/>
    </source>
</evidence>
<keyword evidence="4 6" id="KW-0460">Magnesium</keyword>
<dbReference type="EMBL" id="JAHUZE010000004">
    <property type="protein sequence ID" value="MBV7380697.1"/>
    <property type="molecule type" value="Genomic_DNA"/>
</dbReference>
<dbReference type="InterPro" id="IPR005846">
    <property type="entry name" value="A-D-PHexomutase_a/b/a-III"/>
</dbReference>
<dbReference type="Pfam" id="PF02878">
    <property type="entry name" value="PGM_PMM_I"/>
    <property type="match status" value="1"/>
</dbReference>
<organism evidence="11 12">
    <name type="scientific">Maritimibacter dapengensis</name>
    <dbReference type="NCBI Taxonomy" id="2836868"/>
    <lineage>
        <taxon>Bacteria</taxon>
        <taxon>Pseudomonadati</taxon>
        <taxon>Pseudomonadota</taxon>
        <taxon>Alphaproteobacteria</taxon>
        <taxon>Rhodobacterales</taxon>
        <taxon>Roseobacteraceae</taxon>
        <taxon>Maritimibacter</taxon>
    </lineage>
</organism>
<feature type="domain" description="Alpha-D-phosphohexomutase alpha/beta/alpha" evidence="10">
    <location>
        <begin position="262"/>
        <end position="367"/>
    </location>
</feature>
<dbReference type="InterPro" id="IPR005844">
    <property type="entry name" value="A-D-PHexomutase_a/b/a-I"/>
</dbReference>
<evidence type="ECO:0000256" key="1">
    <source>
        <dbReference type="ARBA" id="ARBA00001946"/>
    </source>
</evidence>
<dbReference type="CDD" id="cd03089">
    <property type="entry name" value="PMM_PGM"/>
    <property type="match status" value="1"/>
</dbReference>
<keyword evidence="5" id="KW-0413">Isomerase</keyword>
<dbReference type="PROSITE" id="PS00710">
    <property type="entry name" value="PGM_PMM"/>
    <property type="match status" value="1"/>
</dbReference>
<dbReference type="Pfam" id="PF00408">
    <property type="entry name" value="PGM_PMM_IV"/>
    <property type="match status" value="1"/>
</dbReference>
<dbReference type="PANTHER" id="PTHR43771:SF1">
    <property type="entry name" value="PHOSPHOMANNOMUTASE"/>
    <property type="match status" value="1"/>
</dbReference>
<dbReference type="Pfam" id="PF02880">
    <property type="entry name" value="PGM_PMM_III"/>
    <property type="match status" value="1"/>
</dbReference>
<comment type="caution">
    <text evidence="11">The sequence shown here is derived from an EMBL/GenBank/DDBJ whole genome shotgun (WGS) entry which is preliminary data.</text>
</comment>
<dbReference type="InterPro" id="IPR005845">
    <property type="entry name" value="A-D-PHexomutase_a/b/a-II"/>
</dbReference>
<dbReference type="Pfam" id="PF02879">
    <property type="entry name" value="PGM_PMM_II"/>
    <property type="match status" value="1"/>
</dbReference>
<keyword evidence="2" id="KW-0597">Phosphoprotein</keyword>
<sequence length="454" mass="48729">MSELTCFKAYDIRGRLGVDLDASIAERIGSAFAKALDAKRVVLGRDIRSSSEELASAVAQGLMAQGCDVLDLGLSGTEEMYFATSHFNADGGICVTASHNPMDYNGMKMVKAGSAPLDPDTELGLVKKIAEAAPLSNHKRGGSMSDAHGARAAYVERVLSFVNVDDLKPLTLLVNAGNGAAGPTFDAIADALIDRGAPLTIERLHHAPDGRFPHGIPNPLLDENQPVTADAVRDRGADLGVAWDGDFDRCFFFDETGAFVAGEYVVGLLAEAFLAKETGATIVHDPRVVWNTLDIVQSAGGRAVQSRTGHAFVKQAMRESGAVYGGEMSAHHYFRDFVACDSGMVPWLLVIELMSRRDERLSALVADRKAAFPSSGEINFRVDDAPTAIARVEEAFAARALSRDETDGLSLSFDDWRFNLRSSNTEPLLRLNVETRGDASLSDRVAELRALIAG</sequence>
<evidence type="ECO:0000259" key="7">
    <source>
        <dbReference type="Pfam" id="PF00408"/>
    </source>
</evidence>
<evidence type="ECO:0000313" key="12">
    <source>
        <dbReference type="Proteomes" id="UP000756530"/>
    </source>
</evidence>
<dbReference type="Proteomes" id="UP000756530">
    <property type="component" value="Unassembled WGS sequence"/>
</dbReference>
<dbReference type="RefSeq" id="WP_218393886.1">
    <property type="nucleotide sequence ID" value="NZ_JAHUZE010000004.1"/>
</dbReference>
<feature type="domain" description="Alpha-D-phosphohexomutase alpha/beta/alpha" evidence="9">
    <location>
        <begin position="153"/>
        <end position="257"/>
    </location>
</feature>
<dbReference type="InterPro" id="IPR005843">
    <property type="entry name" value="A-D-PHexomutase_C"/>
</dbReference>
<evidence type="ECO:0000313" key="11">
    <source>
        <dbReference type="EMBL" id="MBV7380697.1"/>
    </source>
</evidence>
<protein>
    <submittedName>
        <fullName evidence="11">Phosphomannomutase</fullName>
    </submittedName>
</protein>
<evidence type="ECO:0000256" key="3">
    <source>
        <dbReference type="ARBA" id="ARBA00022723"/>
    </source>
</evidence>
<evidence type="ECO:0000259" key="9">
    <source>
        <dbReference type="Pfam" id="PF02879"/>
    </source>
</evidence>
<gene>
    <name evidence="11" type="ORF">KJP28_17360</name>
</gene>
<comment type="cofactor">
    <cofactor evidence="1">
        <name>Mg(2+)</name>
        <dbReference type="ChEBI" id="CHEBI:18420"/>
    </cofactor>
</comment>
<dbReference type="PANTHER" id="PTHR43771">
    <property type="entry name" value="PHOSPHOMANNOMUTASE"/>
    <property type="match status" value="1"/>
</dbReference>
<reference evidence="11 12" key="1">
    <citation type="submission" date="2021-05" db="EMBL/GenBank/DDBJ databases">
        <title>Culturable bacteria isolated from Daya Bay.</title>
        <authorList>
            <person name="Zheng W."/>
            <person name="Yu S."/>
            <person name="Huang Y."/>
        </authorList>
    </citation>
    <scope>NUCLEOTIDE SEQUENCE [LARGE SCALE GENOMIC DNA]</scope>
    <source>
        <strain evidence="11 12">DP4N28-5</strain>
    </source>
</reference>
<evidence type="ECO:0000259" key="8">
    <source>
        <dbReference type="Pfam" id="PF02878"/>
    </source>
</evidence>